<dbReference type="GO" id="GO:0012505">
    <property type="term" value="C:endomembrane system"/>
    <property type="evidence" value="ECO:0007669"/>
    <property type="project" value="UniProtKB-SubCell"/>
</dbReference>
<dbReference type="Proteomes" id="UP000677054">
    <property type="component" value="Unassembled WGS sequence"/>
</dbReference>
<dbReference type="EMBL" id="CAJPEV010000011">
    <property type="protein sequence ID" value="CAG0878665.1"/>
    <property type="molecule type" value="Genomic_DNA"/>
</dbReference>
<dbReference type="InterPro" id="IPR001375">
    <property type="entry name" value="Peptidase_S9_cat"/>
</dbReference>
<dbReference type="PANTHER" id="PTHR11731">
    <property type="entry name" value="PROTEASE FAMILY S9B,C DIPEPTIDYL-PEPTIDASE IV-RELATED"/>
    <property type="match status" value="1"/>
</dbReference>
<dbReference type="GO" id="GO:0004177">
    <property type="term" value="F:aminopeptidase activity"/>
    <property type="evidence" value="ECO:0007669"/>
    <property type="project" value="UniProtKB-KW"/>
</dbReference>
<evidence type="ECO:0000256" key="1">
    <source>
        <dbReference type="ARBA" id="ARBA00004606"/>
    </source>
</evidence>
<evidence type="ECO:0000313" key="17">
    <source>
        <dbReference type="Proteomes" id="UP000677054"/>
    </source>
</evidence>
<feature type="region of interest" description="Disordered" evidence="12">
    <location>
        <begin position="1"/>
        <end position="27"/>
    </location>
</feature>
<feature type="compositionally biased region" description="Basic and acidic residues" evidence="12">
    <location>
        <begin position="84"/>
        <end position="97"/>
    </location>
</feature>
<evidence type="ECO:0000256" key="6">
    <source>
        <dbReference type="ARBA" id="ARBA00022825"/>
    </source>
</evidence>
<protein>
    <submittedName>
        <fullName evidence="16">Uncharacterized protein</fullName>
    </submittedName>
</protein>
<dbReference type="AlphaFoldDB" id="A0A7R9A1W3"/>
<evidence type="ECO:0000256" key="12">
    <source>
        <dbReference type="SAM" id="MobiDB-lite"/>
    </source>
</evidence>
<feature type="domain" description="Peptidase S9 prolyl oligopeptidase catalytic" evidence="14">
    <location>
        <begin position="835"/>
        <end position="932"/>
    </location>
</feature>
<keyword evidence="7" id="KW-0735">Signal-anchor</keyword>
<dbReference type="OrthoDB" id="16520at2759"/>
<dbReference type="EMBL" id="LR899528">
    <property type="protein sequence ID" value="CAD7240151.1"/>
    <property type="molecule type" value="Genomic_DNA"/>
</dbReference>
<feature type="region of interest" description="Disordered" evidence="12">
    <location>
        <begin position="41"/>
        <end position="116"/>
    </location>
</feature>
<dbReference type="InterPro" id="IPR050278">
    <property type="entry name" value="Serine_Prot_S9B/DPPIV"/>
</dbReference>
<feature type="domain" description="Peptidase S9 prolyl oligopeptidase catalytic" evidence="14">
    <location>
        <begin position="758"/>
        <end position="807"/>
    </location>
</feature>
<evidence type="ECO:0000256" key="13">
    <source>
        <dbReference type="SAM" id="Phobius"/>
    </source>
</evidence>
<proteinExistence type="predicted"/>
<evidence type="ECO:0000313" key="16">
    <source>
        <dbReference type="EMBL" id="CAD7240151.1"/>
    </source>
</evidence>
<evidence type="ECO:0000256" key="4">
    <source>
        <dbReference type="ARBA" id="ARBA00022692"/>
    </source>
</evidence>
<dbReference type="PANTHER" id="PTHR11731:SF200">
    <property type="entry name" value="DIPEPTIDYL PEPTIDASE 10, ISOFORM B"/>
    <property type="match status" value="1"/>
</dbReference>
<dbReference type="Gene3D" id="2.140.10.30">
    <property type="entry name" value="Dipeptidylpeptidase IV, N-terminal domain"/>
    <property type="match status" value="1"/>
</dbReference>
<feature type="domain" description="Dipeptidylpeptidase IV N-terminal" evidence="15">
    <location>
        <begin position="287"/>
        <end position="671"/>
    </location>
</feature>
<dbReference type="SUPFAM" id="SSF53474">
    <property type="entry name" value="alpha/beta-Hydrolases"/>
    <property type="match status" value="1"/>
</dbReference>
<feature type="compositionally biased region" description="Polar residues" evidence="12">
    <location>
        <begin position="1"/>
        <end position="11"/>
    </location>
</feature>
<keyword evidence="9 13" id="KW-0472">Membrane</keyword>
<evidence type="ECO:0000256" key="8">
    <source>
        <dbReference type="ARBA" id="ARBA00022989"/>
    </source>
</evidence>
<evidence type="ECO:0000256" key="2">
    <source>
        <dbReference type="ARBA" id="ARBA00022438"/>
    </source>
</evidence>
<evidence type="ECO:0000256" key="3">
    <source>
        <dbReference type="ARBA" id="ARBA00022670"/>
    </source>
</evidence>
<organism evidence="16">
    <name type="scientific">Darwinula stevensoni</name>
    <dbReference type="NCBI Taxonomy" id="69355"/>
    <lineage>
        <taxon>Eukaryota</taxon>
        <taxon>Metazoa</taxon>
        <taxon>Ecdysozoa</taxon>
        <taxon>Arthropoda</taxon>
        <taxon>Crustacea</taxon>
        <taxon>Oligostraca</taxon>
        <taxon>Ostracoda</taxon>
        <taxon>Podocopa</taxon>
        <taxon>Podocopida</taxon>
        <taxon>Darwinulocopina</taxon>
        <taxon>Darwinuloidea</taxon>
        <taxon>Darwinulidae</taxon>
        <taxon>Darwinula</taxon>
    </lineage>
</organism>
<evidence type="ECO:0000259" key="15">
    <source>
        <dbReference type="Pfam" id="PF00930"/>
    </source>
</evidence>
<keyword evidence="2" id="KW-0031">Aminopeptidase</keyword>
<keyword evidence="6" id="KW-0720">Serine protease</keyword>
<dbReference type="Pfam" id="PF00930">
    <property type="entry name" value="DPPIV_N"/>
    <property type="match status" value="1"/>
</dbReference>
<feature type="transmembrane region" description="Helical" evidence="13">
    <location>
        <begin position="175"/>
        <end position="195"/>
    </location>
</feature>
<keyword evidence="10" id="KW-0325">Glycoprotein</keyword>
<evidence type="ECO:0000256" key="7">
    <source>
        <dbReference type="ARBA" id="ARBA00022968"/>
    </source>
</evidence>
<dbReference type="GO" id="GO:0006508">
    <property type="term" value="P:proteolysis"/>
    <property type="evidence" value="ECO:0007669"/>
    <property type="project" value="UniProtKB-KW"/>
</dbReference>
<keyword evidence="8 13" id="KW-1133">Transmembrane helix</keyword>
<evidence type="ECO:0000259" key="14">
    <source>
        <dbReference type="Pfam" id="PF00326"/>
    </source>
</evidence>
<dbReference type="GO" id="GO:0008239">
    <property type="term" value="F:dipeptidyl-peptidase activity"/>
    <property type="evidence" value="ECO:0007669"/>
    <property type="project" value="TreeGrafter"/>
</dbReference>
<dbReference type="InterPro" id="IPR002469">
    <property type="entry name" value="Peptidase_S9B_N"/>
</dbReference>
<sequence>MGSNLLVSPSTSDKEDQGHDEYKGPATMDILLEEIHLSGPDMLSTFIPSEPPIQEEQTDSDYYERNGGTVSLGPTDPGPVRADSNGEMKPVQERLDYPTRPSDSEITLDPRGDRPSLDQGHVHLVGRGDAPITIILHYGGRVPQLHLYPVDSLIVPCVVLVGGGGVRSHRLFRPIVIGGIVAVVMILLLVTIAVLTHGGQTSESTSKALSLPHPLDGTGGDPLALKDFLRGSIPQIFMNNGSWISDTEISFTDDFGVMAYDVSTAIANLLIPGRIMGQTGGYREKFSADRSFAAIISDPQKVYRHSFLSRYFLFSLKTGAVIPLVVQEQGNEDSSSPDLLQSLEWAPVGASLYFVYDNNLYYVPHPEANKVFKLTVTGIPGMVFNGVADWVYEEEILSDHKAAWWSPTGKFLAYASFNDTDVPEIQYPIYGPLKAHWQYPDIQSIHYPKPGRLNPTVELWVVDLSETGPAKSFRLLPPREFQSVDHYFSRVTWADPETVAITWMNRRQNVSIDVICHASTWQCKQIHTTIVPNGWLENFQPLSFSKLNPAKYLAIRSVDQPGIGSFPHIVLGDANTGQNVPITSGALTVDKILHWNEKDGKVYFVGTEARAAEEYHFYEADAKKPGSENGYVCVSCRMKNKYGEPCKFVNVEMSKEGSYYALDCMSYQAPPETNVFLSHNHQLVMKWLDNDEIREEMAEKDLPLVRNLVMPVEGGFSANVRLLLPRAALNSTNKFPMIVYTYAGPNTRAVDEKFPGITWEKYLASRLGIVVATIDGRGSGFKGNDFLFTLNRALGTVEVEDQIDVTRQGRLPFSSFLPPFPLWISSETILPQEADSTYTERFMGVPAGNEEGYEQTDLTRRVKDFQGKFFYLIHGNADDNVHYQQSMMLSKALEKGDVLFRQQSYPDEDHSLTSVRKHFYHSMQEFWAECFDLPIKEYI</sequence>
<dbReference type="Gene3D" id="3.40.50.1820">
    <property type="entry name" value="alpha/beta hydrolase"/>
    <property type="match status" value="2"/>
</dbReference>
<keyword evidence="17" id="KW-1185">Reference proteome</keyword>
<dbReference type="SUPFAM" id="SSF82171">
    <property type="entry name" value="DPP6 N-terminal domain-like"/>
    <property type="match status" value="1"/>
</dbReference>
<evidence type="ECO:0000256" key="10">
    <source>
        <dbReference type="ARBA" id="ARBA00023180"/>
    </source>
</evidence>
<keyword evidence="3" id="KW-0645">Protease</keyword>
<gene>
    <name evidence="16" type="ORF">DSTB1V02_LOCUS184</name>
</gene>
<dbReference type="GO" id="GO:0005886">
    <property type="term" value="C:plasma membrane"/>
    <property type="evidence" value="ECO:0007669"/>
    <property type="project" value="TreeGrafter"/>
</dbReference>
<feature type="compositionally biased region" description="Basic and acidic residues" evidence="12">
    <location>
        <begin position="12"/>
        <end position="23"/>
    </location>
</feature>
<comment type="subcellular location">
    <subcellularLocation>
        <location evidence="11">Endomembrane system</location>
        <topology evidence="11">Single-pass membrane protein</topology>
    </subcellularLocation>
    <subcellularLocation>
        <location evidence="1">Membrane</location>
        <topology evidence="1">Single-pass type II membrane protein</topology>
    </subcellularLocation>
</comment>
<name>A0A7R9A1W3_9CRUS</name>
<keyword evidence="4 13" id="KW-0812">Transmembrane</keyword>
<evidence type="ECO:0000256" key="5">
    <source>
        <dbReference type="ARBA" id="ARBA00022801"/>
    </source>
</evidence>
<keyword evidence="5" id="KW-0378">Hydrolase</keyword>
<dbReference type="InterPro" id="IPR029058">
    <property type="entry name" value="AB_hydrolase_fold"/>
</dbReference>
<evidence type="ECO:0000256" key="11">
    <source>
        <dbReference type="ARBA" id="ARBA00037847"/>
    </source>
</evidence>
<dbReference type="GO" id="GO:0008236">
    <property type="term" value="F:serine-type peptidase activity"/>
    <property type="evidence" value="ECO:0007669"/>
    <property type="project" value="UniProtKB-KW"/>
</dbReference>
<reference evidence="16" key="1">
    <citation type="submission" date="2020-11" db="EMBL/GenBank/DDBJ databases">
        <authorList>
            <person name="Tran Van P."/>
        </authorList>
    </citation>
    <scope>NUCLEOTIDE SEQUENCE</scope>
</reference>
<accession>A0A7R9A1W3</accession>
<dbReference type="Pfam" id="PF00326">
    <property type="entry name" value="Peptidase_S9"/>
    <property type="match status" value="2"/>
</dbReference>
<evidence type="ECO:0000256" key="9">
    <source>
        <dbReference type="ARBA" id="ARBA00023136"/>
    </source>
</evidence>